<reference evidence="9" key="1">
    <citation type="submission" date="2018-04" db="EMBL/GenBank/DDBJ databases">
        <title>Morphology and molecular phylogeny of Aurantiochytrium acetophilum sp. nov. (Labyrinthulales, Thraustochytriaceae) and its complete genome.</title>
        <authorList>
            <person name="Ganuza E."/>
            <person name="Andersen R.A."/>
            <person name="Yang S."/>
        </authorList>
    </citation>
    <scope>NUCLEOTIDE SEQUENCE</scope>
</reference>
<keyword evidence="7" id="KW-0520">NAD</keyword>
<comment type="function">
    <text evidence="7">Core subunit of the mitochondrial membrane respiratory chain NADH dehydrogenase (Complex I) which catalyzes electron transfer from NADH through the respiratory chain, using ubiquinone as an electron acceptor. Essential for the catalytic activity and assembly of complex I.</text>
</comment>
<dbReference type="NCBIfam" id="TIGR01972">
    <property type="entry name" value="NDH_I_M"/>
    <property type="match status" value="1"/>
</dbReference>
<keyword evidence="7" id="KW-0679">Respiratory chain</keyword>
<feature type="transmembrane region" description="Helical" evidence="7">
    <location>
        <begin position="306"/>
        <end position="327"/>
    </location>
</feature>
<dbReference type="AlphaFoldDB" id="A0A481XHS3"/>
<comment type="function">
    <text evidence="1">Core subunit of the mitochondrial membrane respiratory chain NADH dehydrogenase (Complex I) that is believed to belong to the minimal assembly required for catalysis. Complex I functions in the transfer of electrons from NADH to the respiratory chain. The immediate electron acceptor for the enzyme is believed to be ubiquinone.</text>
</comment>
<feature type="transmembrane region" description="Helical" evidence="7">
    <location>
        <begin position="72"/>
        <end position="94"/>
    </location>
</feature>
<accession>A0A481XHS3</accession>
<evidence type="ECO:0000256" key="7">
    <source>
        <dbReference type="RuleBase" id="RU003297"/>
    </source>
</evidence>
<feature type="transmembrane region" description="Helical" evidence="7">
    <location>
        <begin position="170"/>
        <end position="191"/>
    </location>
</feature>
<feature type="transmembrane region" description="Helical" evidence="7">
    <location>
        <begin position="455"/>
        <end position="476"/>
    </location>
</feature>
<keyword evidence="7" id="KW-0249">Electron transport</keyword>
<feature type="transmembrane region" description="Helical" evidence="7">
    <location>
        <begin position="275"/>
        <end position="294"/>
    </location>
</feature>
<dbReference type="InterPro" id="IPR001750">
    <property type="entry name" value="ND/Mrp_TM"/>
</dbReference>
<name>A0A481XHS3_9STRA</name>
<proteinExistence type="inferred from homology"/>
<dbReference type="EMBL" id="MH259702">
    <property type="protein sequence ID" value="QBK37895.1"/>
    <property type="molecule type" value="Genomic_DNA"/>
</dbReference>
<keyword evidence="6 7" id="KW-0472">Membrane</keyword>
<feature type="transmembrane region" description="Helical" evidence="7">
    <location>
        <begin position="242"/>
        <end position="263"/>
    </location>
</feature>
<dbReference type="EC" id="7.1.1.2" evidence="7"/>
<evidence type="ECO:0000256" key="1">
    <source>
        <dbReference type="ARBA" id="ARBA00003257"/>
    </source>
</evidence>
<geneLocation type="mitochondrion" evidence="9"/>
<dbReference type="GO" id="GO:0003954">
    <property type="term" value="F:NADH dehydrogenase activity"/>
    <property type="evidence" value="ECO:0007669"/>
    <property type="project" value="TreeGrafter"/>
</dbReference>
<comment type="subcellular location">
    <subcellularLocation>
        <location evidence="2">Membrane</location>
        <topology evidence="2">Multi-pass membrane protein</topology>
    </subcellularLocation>
    <subcellularLocation>
        <location evidence="7">Mitochondrion membrane</location>
        <topology evidence="7">Multi-pass membrane protein</topology>
    </subcellularLocation>
</comment>
<dbReference type="PANTHER" id="PTHR43507:SF1">
    <property type="entry name" value="NADH-UBIQUINONE OXIDOREDUCTASE CHAIN 4"/>
    <property type="match status" value="1"/>
</dbReference>
<dbReference type="GO" id="GO:0008137">
    <property type="term" value="F:NADH dehydrogenase (ubiquinone) activity"/>
    <property type="evidence" value="ECO:0007669"/>
    <property type="project" value="UniProtKB-UniRule"/>
</dbReference>
<dbReference type="PRINTS" id="PR01437">
    <property type="entry name" value="NUOXDRDTASE4"/>
</dbReference>
<organism evidence="9">
    <name type="scientific">Aurantiochytrium acetophilum</name>
    <dbReference type="NCBI Taxonomy" id="2172886"/>
    <lineage>
        <taxon>Eukaryota</taxon>
        <taxon>Sar</taxon>
        <taxon>Stramenopiles</taxon>
        <taxon>Bigyra</taxon>
        <taxon>Labyrinthulomycetes</taxon>
        <taxon>Thraustochytrida</taxon>
        <taxon>Thraustochytriidae</taxon>
        <taxon>Aurantiochytrium</taxon>
    </lineage>
</organism>
<evidence type="ECO:0000313" key="9">
    <source>
        <dbReference type="EMBL" id="QBK37895.1"/>
    </source>
</evidence>
<keyword evidence="7" id="KW-0813">Transport</keyword>
<feature type="transmembrane region" description="Helical" evidence="7">
    <location>
        <begin position="6"/>
        <end position="26"/>
    </location>
</feature>
<dbReference type="GO" id="GO:0048039">
    <property type="term" value="F:ubiquinone binding"/>
    <property type="evidence" value="ECO:0007669"/>
    <property type="project" value="TreeGrafter"/>
</dbReference>
<dbReference type="InterPro" id="IPR010227">
    <property type="entry name" value="NADH_Q_OxRdtase_chainM/4"/>
</dbReference>
<keyword evidence="7" id="KW-0830">Ubiquinone</keyword>
<dbReference type="GO" id="GO:0031966">
    <property type="term" value="C:mitochondrial membrane"/>
    <property type="evidence" value="ECO:0007669"/>
    <property type="project" value="UniProtKB-SubCell"/>
</dbReference>
<feature type="transmembrane region" description="Helical" evidence="7">
    <location>
        <begin position="333"/>
        <end position="354"/>
    </location>
</feature>
<comment type="catalytic activity">
    <reaction evidence="7">
        <text>a ubiquinone + NADH + 5 H(+)(in) = a ubiquinol + NAD(+) + 4 H(+)(out)</text>
        <dbReference type="Rhea" id="RHEA:29091"/>
        <dbReference type="Rhea" id="RHEA-COMP:9565"/>
        <dbReference type="Rhea" id="RHEA-COMP:9566"/>
        <dbReference type="ChEBI" id="CHEBI:15378"/>
        <dbReference type="ChEBI" id="CHEBI:16389"/>
        <dbReference type="ChEBI" id="CHEBI:17976"/>
        <dbReference type="ChEBI" id="CHEBI:57540"/>
        <dbReference type="ChEBI" id="CHEBI:57945"/>
        <dbReference type="EC" id="7.1.1.2"/>
    </reaction>
</comment>
<keyword evidence="7 9" id="KW-0496">Mitochondrion</keyword>
<dbReference type="PANTHER" id="PTHR43507">
    <property type="entry name" value="NADH-UBIQUINONE OXIDOREDUCTASE CHAIN 4"/>
    <property type="match status" value="1"/>
</dbReference>
<gene>
    <name evidence="9" type="primary">nad4</name>
</gene>
<dbReference type="GO" id="GO:0042773">
    <property type="term" value="P:ATP synthesis coupled electron transport"/>
    <property type="evidence" value="ECO:0007669"/>
    <property type="project" value="InterPro"/>
</dbReference>
<dbReference type="GO" id="GO:0015990">
    <property type="term" value="P:electron transport coupled proton transport"/>
    <property type="evidence" value="ECO:0007669"/>
    <property type="project" value="TreeGrafter"/>
</dbReference>
<evidence type="ECO:0000256" key="4">
    <source>
        <dbReference type="ARBA" id="ARBA00022692"/>
    </source>
</evidence>
<comment type="similarity">
    <text evidence="3 7">Belongs to the complex I subunit 4 family.</text>
</comment>
<feature type="transmembrane region" description="Helical" evidence="7">
    <location>
        <begin position="138"/>
        <end position="158"/>
    </location>
</feature>
<evidence type="ECO:0000256" key="5">
    <source>
        <dbReference type="ARBA" id="ARBA00022989"/>
    </source>
</evidence>
<evidence type="ECO:0000256" key="2">
    <source>
        <dbReference type="ARBA" id="ARBA00004141"/>
    </source>
</evidence>
<feature type="transmembrane region" description="Helical" evidence="7">
    <location>
        <begin position="115"/>
        <end position="132"/>
    </location>
</feature>
<evidence type="ECO:0000259" key="8">
    <source>
        <dbReference type="Pfam" id="PF00361"/>
    </source>
</evidence>
<feature type="transmembrane region" description="Helical" evidence="7">
    <location>
        <begin position="213"/>
        <end position="235"/>
    </location>
</feature>
<dbReference type="InterPro" id="IPR003918">
    <property type="entry name" value="NADH_UbQ_OxRdtase"/>
</dbReference>
<keyword evidence="4 7" id="KW-0812">Transmembrane</keyword>
<feature type="transmembrane region" description="Helical" evidence="7">
    <location>
        <begin position="366"/>
        <end position="389"/>
    </location>
</feature>
<dbReference type="Pfam" id="PF00361">
    <property type="entry name" value="Proton_antipo_M"/>
    <property type="match status" value="1"/>
</dbReference>
<evidence type="ECO:0000256" key="6">
    <source>
        <dbReference type="ARBA" id="ARBA00023136"/>
    </source>
</evidence>
<protein>
    <recommendedName>
        <fullName evidence="7">NADH-ubiquinone oxidoreductase chain 4</fullName>
        <ecNumber evidence="7">7.1.1.2</ecNumber>
    </recommendedName>
</protein>
<feature type="transmembrane region" description="Helical" evidence="7">
    <location>
        <begin position="401"/>
        <end position="431"/>
    </location>
</feature>
<keyword evidence="5 7" id="KW-1133">Transmembrane helix</keyword>
<feature type="domain" description="NADH:quinone oxidoreductase/Mrp antiporter transmembrane" evidence="8">
    <location>
        <begin position="134"/>
        <end position="419"/>
    </location>
</feature>
<feature type="transmembrane region" description="Helical" evidence="7">
    <location>
        <begin position="33"/>
        <end position="52"/>
    </location>
</feature>
<sequence length="492" mass="55629">MSFLYISYLIGIPAFIGSFLLIFPLSNKVSKQLALGASLISFYISILMWVFFDNNNGAFQFVETYNWFSSSNLAITFGVDGISLFFILLTAFLIPICLLSSWSSVKTKNHLFTDRHYFALFLLIESMIFIVFTSLDLIVFYTFFEAVLMPMFFIIGVWGSRERKIRASYLFFMYTLFGSLFILLAIVFIYIECGSTHYLMLLETSFSPERQKILWLAFFFSFAVKVPMLPVHLWLPEAHVEAPTAGSVLLAGVLLKLGTYGIIRYSLPLFPLASFYFRPFVFTLASLAVVYSSITAIRQSDIKRVIAYASVAHINITVIGLFSFNLVGVEGAIFQMLSHGVVSGALFLCVGVLYDRHHSRLIKYYGGLVHTMPLFVILFLVFTIANIALPGTSSFVGEFLILFGTFYANSFVAFVAATSMILGSAYSLWLFNRLCYGNLKLQYIQVSFDITKQEFWVFMPLLFLTIFGGIFPGIFLDPLHTSCSVLLSVFYL</sequence>
<evidence type="ECO:0000256" key="3">
    <source>
        <dbReference type="ARBA" id="ARBA00009025"/>
    </source>
</evidence>